<organism evidence="2 3">
    <name type="scientific">Massilia consociata</name>
    <dbReference type="NCBI Taxonomy" id="760117"/>
    <lineage>
        <taxon>Bacteria</taxon>
        <taxon>Pseudomonadati</taxon>
        <taxon>Pseudomonadota</taxon>
        <taxon>Betaproteobacteria</taxon>
        <taxon>Burkholderiales</taxon>
        <taxon>Oxalobacteraceae</taxon>
        <taxon>Telluria group</taxon>
        <taxon>Massilia</taxon>
    </lineage>
</organism>
<dbReference type="InterPro" id="IPR012902">
    <property type="entry name" value="N_methyl_site"/>
</dbReference>
<evidence type="ECO:0000256" key="1">
    <source>
        <dbReference type="SAM" id="Phobius"/>
    </source>
</evidence>
<accession>A0ABV6FJ05</accession>
<evidence type="ECO:0000313" key="2">
    <source>
        <dbReference type="EMBL" id="MFC0253522.1"/>
    </source>
</evidence>
<feature type="transmembrane region" description="Helical" evidence="1">
    <location>
        <begin position="6"/>
        <end position="27"/>
    </location>
</feature>
<sequence>MKRHGGFTIVELVTAIVLLGVVAAIGLPRLMGSGGTGALVFGDQVSSALRHAHKTAVARRRLVCATLAGNAVTLRIRQQAGMPAAGAAPCTLAADPAGTGYDITGSGSGIVSGRGGFADAASIALYFHPDGTVSKDVAGMAPVARSDEIRIMEAGAVRRTIRIEGSTGHVR</sequence>
<gene>
    <name evidence="2" type="ORF">ACFFJK_16605</name>
</gene>
<dbReference type="Proteomes" id="UP001589773">
    <property type="component" value="Unassembled WGS sequence"/>
</dbReference>
<dbReference type="SUPFAM" id="SSF54523">
    <property type="entry name" value="Pili subunits"/>
    <property type="match status" value="1"/>
</dbReference>
<dbReference type="RefSeq" id="WP_379680614.1">
    <property type="nucleotide sequence ID" value="NZ_JBHLWP010000014.1"/>
</dbReference>
<keyword evidence="3" id="KW-1185">Reference proteome</keyword>
<dbReference type="NCBIfam" id="TIGR02532">
    <property type="entry name" value="IV_pilin_GFxxxE"/>
    <property type="match status" value="1"/>
</dbReference>
<dbReference type="InterPro" id="IPR045584">
    <property type="entry name" value="Pilin-like"/>
</dbReference>
<dbReference type="EMBL" id="JBHLWP010000014">
    <property type="protein sequence ID" value="MFC0253522.1"/>
    <property type="molecule type" value="Genomic_DNA"/>
</dbReference>
<comment type="caution">
    <text evidence="2">The sequence shown here is derived from an EMBL/GenBank/DDBJ whole genome shotgun (WGS) entry which is preliminary data.</text>
</comment>
<keyword evidence="1" id="KW-0812">Transmembrane</keyword>
<protein>
    <submittedName>
        <fullName evidence="2">Tfp pilus assembly protein FimT/FimU</fullName>
    </submittedName>
</protein>
<dbReference type="Pfam" id="PF07963">
    <property type="entry name" value="N_methyl"/>
    <property type="match status" value="1"/>
</dbReference>
<keyword evidence="1" id="KW-1133">Transmembrane helix</keyword>
<name>A0ABV6FJ05_9BURK</name>
<evidence type="ECO:0000313" key="3">
    <source>
        <dbReference type="Proteomes" id="UP001589773"/>
    </source>
</evidence>
<proteinExistence type="predicted"/>
<reference evidence="2 3" key="1">
    <citation type="submission" date="2024-09" db="EMBL/GenBank/DDBJ databases">
        <authorList>
            <person name="Sun Q."/>
            <person name="Mori K."/>
        </authorList>
    </citation>
    <scope>NUCLEOTIDE SEQUENCE [LARGE SCALE GENOMIC DNA]</scope>
    <source>
        <strain evidence="2 3">CCM 7792</strain>
    </source>
</reference>
<keyword evidence="1" id="KW-0472">Membrane</keyword>